<gene>
    <name evidence="3" type="ORF">QX249_09720</name>
</gene>
<evidence type="ECO:0000313" key="4">
    <source>
        <dbReference type="Proteomes" id="UP001253193"/>
    </source>
</evidence>
<reference evidence="3" key="1">
    <citation type="submission" date="2023-06" db="EMBL/GenBank/DDBJ databases">
        <title>Genomic Diversity of Vibrio spp. and Metagenomic Analysis of Pathogens in Florida Gulf Coastal Waters Following Hurricane Ian.</title>
        <authorList>
            <person name="Brumfield K.D."/>
        </authorList>
    </citation>
    <scope>NUCLEOTIDE SEQUENCE</scope>
    <source>
        <strain evidence="3">WBS2B-138</strain>
    </source>
</reference>
<feature type="transmembrane region" description="Helical" evidence="2">
    <location>
        <begin position="191"/>
        <end position="210"/>
    </location>
</feature>
<accession>A0AAW8Q020</accession>
<dbReference type="AlphaFoldDB" id="A0AAW8Q020"/>
<evidence type="ECO:0000256" key="2">
    <source>
        <dbReference type="SAM" id="Phobius"/>
    </source>
</evidence>
<name>A0AAW8Q020_VIBPH</name>
<keyword evidence="1" id="KW-0175">Coiled coil</keyword>
<keyword evidence="2" id="KW-0472">Membrane</keyword>
<dbReference type="Proteomes" id="UP001253193">
    <property type="component" value="Unassembled WGS sequence"/>
</dbReference>
<comment type="caution">
    <text evidence="3">The sequence shown here is derived from an EMBL/GenBank/DDBJ whole genome shotgun (WGS) entry which is preliminary data.</text>
</comment>
<keyword evidence="2" id="KW-1133">Transmembrane helix</keyword>
<feature type="coiled-coil region" evidence="1">
    <location>
        <begin position="385"/>
        <end position="454"/>
    </location>
</feature>
<organism evidence="3 4">
    <name type="scientific">Vibrio parahaemolyticus</name>
    <dbReference type="NCBI Taxonomy" id="670"/>
    <lineage>
        <taxon>Bacteria</taxon>
        <taxon>Pseudomonadati</taxon>
        <taxon>Pseudomonadota</taxon>
        <taxon>Gammaproteobacteria</taxon>
        <taxon>Vibrionales</taxon>
        <taxon>Vibrionaceae</taxon>
        <taxon>Vibrio</taxon>
    </lineage>
</organism>
<dbReference type="RefSeq" id="WP_311019718.1">
    <property type="nucleotide sequence ID" value="NZ_JAUHGG010000003.1"/>
</dbReference>
<dbReference type="EMBL" id="JAUHGG010000003">
    <property type="protein sequence ID" value="MDS1820934.1"/>
    <property type="molecule type" value="Genomic_DNA"/>
</dbReference>
<protein>
    <submittedName>
        <fullName evidence="3">Uncharacterized protein</fullName>
    </submittedName>
</protein>
<evidence type="ECO:0000256" key="1">
    <source>
        <dbReference type="SAM" id="Coils"/>
    </source>
</evidence>
<evidence type="ECO:0000313" key="3">
    <source>
        <dbReference type="EMBL" id="MDS1820934.1"/>
    </source>
</evidence>
<keyword evidence="2" id="KW-0812">Transmembrane</keyword>
<sequence>MKWELSGKNTVIIEDQKFHVGANWLPAIKEKSGFSRKLKVNNQLISTGTTMGCIIENKTSAQIGSCSQDYLGMPLLAANYFGESNTLYFAKVSDELYWVVSFDSDGCIDVADDSDSLMELYPLRSYIREVVDLSESSENFKIINIGDRVYLDDPSLDPRVEHIPLSEEELKSFSASGSKVKRQAGNLKTKIYAAGLLSLGGFGALMYSLVTSLPQEVIDIRDGGHSHAFTSQYNKLKKSFNDISNDEKKAQKMSDERVLLLGKEEFNDYVLSRGLSNQEILENVLRIRDVSPVKLKGWSRDIVEYSNDKFIVTYSRDGEYPISSTYKEMDEALVGYLKEKHGVVATAVSLTERGAKRVYDIIVNREQGKEYASYLEEKRNFINAKASVMAKLRQTQQELDSAKREIETVEYSVDSLGIFERRDKQSIGFILDRIEEISSSNKDVLKRMKQLVEEYRMIKPVVPPEHSDRLLGEIGIEQNLYPIFQSTNQYIWSNPVVTRSFPSGVTDEKFKNKKIIKGSTIKLKLIDGVFGVWSVSDVISNPYIFIDGVKVIESYEGSSMEVDISINELNQDFIS</sequence>
<proteinExistence type="predicted"/>